<keyword evidence="3" id="KW-1185">Reference proteome</keyword>
<dbReference type="InterPro" id="IPR051681">
    <property type="entry name" value="Ser/Thr_Kinases-Pseudokinases"/>
</dbReference>
<protein>
    <submittedName>
        <fullName evidence="2">Kinase-like domain-containing protein</fullName>
    </submittedName>
</protein>
<dbReference type="Pfam" id="PF07714">
    <property type="entry name" value="PK_Tyr_Ser-Thr"/>
    <property type="match status" value="1"/>
</dbReference>
<comment type="caution">
    <text evidence="2">The sequence shown here is derived from an EMBL/GenBank/DDBJ whole genome shotgun (WGS) entry which is preliminary data.</text>
</comment>
<evidence type="ECO:0000313" key="2">
    <source>
        <dbReference type="EMBL" id="RIA90085.1"/>
    </source>
</evidence>
<dbReference type="GO" id="GO:0004674">
    <property type="term" value="F:protein serine/threonine kinase activity"/>
    <property type="evidence" value="ECO:0007669"/>
    <property type="project" value="TreeGrafter"/>
</dbReference>
<organism evidence="2 3">
    <name type="scientific">Glomus cerebriforme</name>
    <dbReference type="NCBI Taxonomy" id="658196"/>
    <lineage>
        <taxon>Eukaryota</taxon>
        <taxon>Fungi</taxon>
        <taxon>Fungi incertae sedis</taxon>
        <taxon>Mucoromycota</taxon>
        <taxon>Glomeromycotina</taxon>
        <taxon>Glomeromycetes</taxon>
        <taxon>Glomerales</taxon>
        <taxon>Glomeraceae</taxon>
        <taxon>Glomus</taxon>
    </lineage>
</organism>
<keyword evidence="2" id="KW-0418">Kinase</keyword>
<sequence length="430" mass="49595">MDDDSYQGGKLIPRELKNCPECGKLRISFGWCKDCETNSMKENFPYWTSENKEIDELIRHTQLNASQTCDYLEWIPFEKFEMVKYIGSGGFCSVYSALWMEGPRWIWDDGAQEWTRAGPMNVALKRLDNSQNISGSYIDQIKAYHKCLQSASLAETFGITKDPTSNYMIVMKYYENGNLYQYLDRSNGILSWRDIIDMLWGIAGGLERIHTDGKVHKNLHGGNLLIEDEKISTDARIGDVGLYGPCNRYENNQIYGVLPYIAPEVLRGENYTTASDIYSFGIIMNTLATGKRPWFNRAHDINLAKDICDGKRLEIPEDTPKFYAELMQQCWDNVPENRPTAPYLNEKLGEWITLICDDPNPSEISDESSIAEEKRWKMISQLSRKRTHPEKHPDACYTSRLLDFPELSNINIMKCHSSYNYGYNVHNMVM</sequence>
<dbReference type="InterPro" id="IPR000719">
    <property type="entry name" value="Prot_kinase_dom"/>
</dbReference>
<accession>A0A397T1H0</accession>
<dbReference type="EMBL" id="QKYT01000193">
    <property type="protein sequence ID" value="RIA90085.1"/>
    <property type="molecule type" value="Genomic_DNA"/>
</dbReference>
<proteinExistence type="predicted"/>
<feature type="domain" description="Protein kinase" evidence="1">
    <location>
        <begin position="80"/>
        <end position="352"/>
    </location>
</feature>
<dbReference type="OrthoDB" id="6718656at2759"/>
<dbReference type="Gene3D" id="1.10.510.10">
    <property type="entry name" value="Transferase(Phosphotransferase) domain 1"/>
    <property type="match status" value="1"/>
</dbReference>
<gene>
    <name evidence="2" type="ORF">C1645_876336</name>
</gene>
<dbReference type="InterPro" id="IPR011009">
    <property type="entry name" value="Kinase-like_dom_sf"/>
</dbReference>
<dbReference type="GO" id="GO:0005524">
    <property type="term" value="F:ATP binding"/>
    <property type="evidence" value="ECO:0007669"/>
    <property type="project" value="InterPro"/>
</dbReference>
<dbReference type="InterPro" id="IPR001245">
    <property type="entry name" value="Ser-Thr/Tyr_kinase_cat_dom"/>
</dbReference>
<reference evidence="2 3" key="1">
    <citation type="submission" date="2018-06" db="EMBL/GenBank/DDBJ databases">
        <title>Comparative genomics reveals the genomic features of Rhizophagus irregularis, R. cerebriforme, R. diaphanum and Gigaspora rosea, and their symbiotic lifestyle signature.</title>
        <authorList>
            <person name="Morin E."/>
            <person name="San Clemente H."/>
            <person name="Chen E.C.H."/>
            <person name="De La Providencia I."/>
            <person name="Hainaut M."/>
            <person name="Kuo A."/>
            <person name="Kohler A."/>
            <person name="Murat C."/>
            <person name="Tang N."/>
            <person name="Roy S."/>
            <person name="Loubradou J."/>
            <person name="Henrissat B."/>
            <person name="Grigoriev I.V."/>
            <person name="Corradi N."/>
            <person name="Roux C."/>
            <person name="Martin F.M."/>
        </authorList>
    </citation>
    <scope>NUCLEOTIDE SEQUENCE [LARGE SCALE GENOMIC DNA]</scope>
    <source>
        <strain evidence="2 3">DAOM 227022</strain>
    </source>
</reference>
<dbReference type="SUPFAM" id="SSF56112">
    <property type="entry name" value="Protein kinase-like (PK-like)"/>
    <property type="match status" value="1"/>
</dbReference>
<name>A0A397T1H0_9GLOM</name>
<evidence type="ECO:0000259" key="1">
    <source>
        <dbReference type="PROSITE" id="PS50011"/>
    </source>
</evidence>
<dbReference type="STRING" id="658196.A0A397T1H0"/>
<dbReference type="AlphaFoldDB" id="A0A397T1H0"/>
<dbReference type="PANTHER" id="PTHR44329">
    <property type="entry name" value="SERINE/THREONINE-PROTEIN KINASE TNNI3K-RELATED"/>
    <property type="match status" value="1"/>
</dbReference>
<dbReference type="Proteomes" id="UP000265703">
    <property type="component" value="Unassembled WGS sequence"/>
</dbReference>
<keyword evidence="2" id="KW-0808">Transferase</keyword>
<dbReference type="PROSITE" id="PS50011">
    <property type="entry name" value="PROTEIN_KINASE_DOM"/>
    <property type="match status" value="1"/>
</dbReference>
<evidence type="ECO:0000313" key="3">
    <source>
        <dbReference type="Proteomes" id="UP000265703"/>
    </source>
</evidence>